<reference evidence="2" key="1">
    <citation type="journal article" date="2020" name="Fungal Divers.">
        <title>Resolving the Mortierellaceae phylogeny through synthesis of multi-gene phylogenetics and phylogenomics.</title>
        <authorList>
            <person name="Vandepol N."/>
            <person name="Liber J."/>
            <person name="Desiro A."/>
            <person name="Na H."/>
            <person name="Kennedy M."/>
            <person name="Barry K."/>
            <person name="Grigoriev I.V."/>
            <person name="Miller A.N."/>
            <person name="O'Donnell K."/>
            <person name="Stajich J.E."/>
            <person name="Bonito G."/>
        </authorList>
    </citation>
    <scope>NUCLEOTIDE SEQUENCE</scope>
    <source>
        <strain evidence="2">MES-2147</strain>
    </source>
</reference>
<feature type="region of interest" description="Disordered" evidence="1">
    <location>
        <begin position="1"/>
        <end position="63"/>
    </location>
</feature>
<feature type="compositionally biased region" description="Polar residues" evidence="1">
    <location>
        <begin position="36"/>
        <end position="56"/>
    </location>
</feature>
<dbReference type="GO" id="GO:0008081">
    <property type="term" value="F:phosphoric diester hydrolase activity"/>
    <property type="evidence" value="ECO:0007669"/>
    <property type="project" value="InterPro"/>
</dbReference>
<evidence type="ECO:0000256" key="1">
    <source>
        <dbReference type="SAM" id="MobiDB-lite"/>
    </source>
</evidence>
<proteinExistence type="predicted"/>
<dbReference type="EMBL" id="JAAAHW010006281">
    <property type="protein sequence ID" value="KAF9963547.1"/>
    <property type="molecule type" value="Genomic_DNA"/>
</dbReference>
<evidence type="ECO:0000313" key="3">
    <source>
        <dbReference type="Proteomes" id="UP000749646"/>
    </source>
</evidence>
<dbReference type="OrthoDB" id="7984201at2759"/>
<gene>
    <name evidence="2" type="ORF">BGZ65_002452</name>
</gene>
<feature type="non-terminal residue" evidence="2">
    <location>
        <position position="105"/>
    </location>
</feature>
<keyword evidence="3" id="KW-1185">Reference proteome</keyword>
<protein>
    <submittedName>
        <fullName evidence="2">Uncharacterized protein</fullName>
    </submittedName>
</protein>
<sequence>MDKKVIKAALETDHSTVSQIRYGLHKRDSEEKTSPGAGNTSNKDTTKTQNESQTRKNITKPRIPFKSLAVVNSTTMTCNGRSDLCDLRYNQVTYPGTHNSGAYDF</sequence>
<organism evidence="2 3">
    <name type="scientific">Modicella reniformis</name>
    <dbReference type="NCBI Taxonomy" id="1440133"/>
    <lineage>
        <taxon>Eukaryota</taxon>
        <taxon>Fungi</taxon>
        <taxon>Fungi incertae sedis</taxon>
        <taxon>Mucoromycota</taxon>
        <taxon>Mortierellomycotina</taxon>
        <taxon>Mortierellomycetes</taxon>
        <taxon>Mortierellales</taxon>
        <taxon>Mortierellaceae</taxon>
        <taxon>Modicella</taxon>
    </lineage>
</organism>
<dbReference type="InterPro" id="IPR017946">
    <property type="entry name" value="PLC-like_Pdiesterase_TIM-brl"/>
</dbReference>
<dbReference type="Proteomes" id="UP000749646">
    <property type="component" value="Unassembled WGS sequence"/>
</dbReference>
<feature type="compositionally biased region" description="Basic and acidic residues" evidence="1">
    <location>
        <begin position="1"/>
        <end position="14"/>
    </location>
</feature>
<comment type="caution">
    <text evidence="2">The sequence shown here is derived from an EMBL/GenBank/DDBJ whole genome shotgun (WGS) entry which is preliminary data.</text>
</comment>
<accession>A0A9P6J6J9</accession>
<dbReference type="GO" id="GO:0006629">
    <property type="term" value="P:lipid metabolic process"/>
    <property type="evidence" value="ECO:0007669"/>
    <property type="project" value="InterPro"/>
</dbReference>
<dbReference type="AlphaFoldDB" id="A0A9P6J6J9"/>
<dbReference type="SUPFAM" id="SSF51695">
    <property type="entry name" value="PLC-like phosphodiesterases"/>
    <property type="match status" value="1"/>
</dbReference>
<evidence type="ECO:0000313" key="2">
    <source>
        <dbReference type="EMBL" id="KAF9963547.1"/>
    </source>
</evidence>
<name>A0A9P6J6J9_9FUNG</name>